<dbReference type="EMBL" id="GIFC01000558">
    <property type="protein sequence ID" value="MXU82641.1"/>
    <property type="molecule type" value="Transcribed_RNA"/>
</dbReference>
<evidence type="ECO:0000313" key="2">
    <source>
        <dbReference type="EMBL" id="MXU82641.1"/>
    </source>
</evidence>
<name>A0A6B0TXK3_IXORI</name>
<evidence type="ECO:0000256" key="1">
    <source>
        <dbReference type="SAM" id="SignalP"/>
    </source>
</evidence>
<sequence>MVTVFFFFLFIFITCAPAGRLRNWACPIASMKGAYGHAKTLPGPSQRGLSLVPAKGIAYRIATTRLYLRP</sequence>
<protein>
    <submittedName>
        <fullName evidence="2">Putative secreted protein</fullName>
    </submittedName>
</protein>
<dbReference type="AlphaFoldDB" id="A0A6B0TXK3"/>
<proteinExistence type="predicted"/>
<organism evidence="2">
    <name type="scientific">Ixodes ricinus</name>
    <name type="common">Common tick</name>
    <name type="synonym">Acarus ricinus</name>
    <dbReference type="NCBI Taxonomy" id="34613"/>
    <lineage>
        <taxon>Eukaryota</taxon>
        <taxon>Metazoa</taxon>
        <taxon>Ecdysozoa</taxon>
        <taxon>Arthropoda</taxon>
        <taxon>Chelicerata</taxon>
        <taxon>Arachnida</taxon>
        <taxon>Acari</taxon>
        <taxon>Parasitiformes</taxon>
        <taxon>Ixodida</taxon>
        <taxon>Ixodoidea</taxon>
        <taxon>Ixodidae</taxon>
        <taxon>Ixodinae</taxon>
        <taxon>Ixodes</taxon>
    </lineage>
</organism>
<feature type="signal peptide" evidence="1">
    <location>
        <begin position="1"/>
        <end position="18"/>
    </location>
</feature>
<feature type="chain" id="PRO_5025338579" evidence="1">
    <location>
        <begin position="19"/>
        <end position="70"/>
    </location>
</feature>
<reference evidence="2" key="1">
    <citation type="submission" date="2019-12" db="EMBL/GenBank/DDBJ databases">
        <title>An insight into the sialome of adult female Ixodes ricinus ticks feeding for 6 days.</title>
        <authorList>
            <person name="Perner J."/>
            <person name="Ribeiro J.M.C."/>
        </authorList>
    </citation>
    <scope>NUCLEOTIDE SEQUENCE</scope>
    <source>
        <strain evidence="2">Semi-engorged</strain>
        <tissue evidence="2">Salivary glands</tissue>
    </source>
</reference>
<accession>A0A6B0TXK3</accession>
<keyword evidence="1" id="KW-0732">Signal</keyword>